<dbReference type="Gramene" id="CDP17451">
    <property type="protein sequence ID" value="CDP17451"/>
    <property type="gene ID" value="GSCOC_T00000925001"/>
</dbReference>
<dbReference type="STRING" id="49390.A0A068V9V0"/>
<dbReference type="AlphaFoldDB" id="A0A068V9V0"/>
<keyword evidence="15" id="KW-1185">Reference proteome</keyword>
<name>A0A068V9V0_COFCA</name>
<keyword evidence="5" id="KW-0677">Repeat</keyword>
<dbReference type="InParanoid" id="A0A068V9V0"/>
<dbReference type="InterPro" id="IPR001611">
    <property type="entry name" value="Leu-rich_rpt"/>
</dbReference>
<evidence type="ECO:0000256" key="4">
    <source>
        <dbReference type="ARBA" id="ARBA00022729"/>
    </source>
</evidence>
<evidence type="ECO:0000259" key="13">
    <source>
        <dbReference type="Pfam" id="PF08263"/>
    </source>
</evidence>
<evidence type="ECO:0000256" key="12">
    <source>
        <dbReference type="SAM" id="SignalP"/>
    </source>
</evidence>
<keyword evidence="11" id="KW-0325">Glycoprotein</keyword>
<evidence type="ECO:0000313" key="14">
    <source>
        <dbReference type="EMBL" id="CDP17451.1"/>
    </source>
</evidence>
<dbReference type="PRINTS" id="PR00019">
    <property type="entry name" value="LEURICHRPT"/>
</dbReference>
<feature type="domain" description="Leucine-rich repeat-containing N-terminal plant-type" evidence="13">
    <location>
        <begin position="31"/>
        <end position="69"/>
    </location>
</feature>
<sequence>MKKIYYLHTLELFLLSFLLASLATRVTNITTDQSALLALRAKITSDPQQILSNNWSLASSICDWRGVTCGSRHRRVTTLNISSLGLTGTIPPQLGNLSFLLETLQLSYNPLRGTIPMEIGYLNKLKNIVMYYNQLSGPLPLEIFNISSLEIIALKGNSLSGSLPVEICSRLQQLTWLDLSHNKLSGRIPSSSSSECSK</sequence>
<evidence type="ECO:0000313" key="15">
    <source>
        <dbReference type="Proteomes" id="UP000295252"/>
    </source>
</evidence>
<keyword evidence="9" id="KW-0472">Membrane</keyword>
<keyword evidence="8" id="KW-1133">Transmembrane helix</keyword>
<organism evidence="14 15">
    <name type="scientific">Coffea canephora</name>
    <name type="common">Robusta coffee</name>
    <dbReference type="NCBI Taxonomy" id="49390"/>
    <lineage>
        <taxon>Eukaryota</taxon>
        <taxon>Viridiplantae</taxon>
        <taxon>Streptophyta</taxon>
        <taxon>Embryophyta</taxon>
        <taxon>Tracheophyta</taxon>
        <taxon>Spermatophyta</taxon>
        <taxon>Magnoliopsida</taxon>
        <taxon>eudicotyledons</taxon>
        <taxon>Gunneridae</taxon>
        <taxon>Pentapetalae</taxon>
        <taxon>asterids</taxon>
        <taxon>lamiids</taxon>
        <taxon>Gentianales</taxon>
        <taxon>Rubiaceae</taxon>
        <taxon>Ixoroideae</taxon>
        <taxon>Gardenieae complex</taxon>
        <taxon>Bertiereae - Coffeeae clade</taxon>
        <taxon>Coffeeae</taxon>
        <taxon>Coffea</taxon>
    </lineage>
</organism>
<evidence type="ECO:0000256" key="11">
    <source>
        <dbReference type="ARBA" id="ARBA00023180"/>
    </source>
</evidence>
<dbReference type="GO" id="GO:0005524">
    <property type="term" value="F:ATP binding"/>
    <property type="evidence" value="ECO:0007669"/>
    <property type="project" value="UniProtKB-KW"/>
</dbReference>
<dbReference type="Pfam" id="PF08263">
    <property type="entry name" value="LRRNT_2"/>
    <property type="match status" value="1"/>
</dbReference>
<reference evidence="15" key="1">
    <citation type="journal article" date="2014" name="Science">
        <title>The coffee genome provides insight into the convergent evolution of caffeine biosynthesis.</title>
        <authorList>
            <person name="Denoeud F."/>
            <person name="Carretero-Paulet L."/>
            <person name="Dereeper A."/>
            <person name="Droc G."/>
            <person name="Guyot R."/>
            <person name="Pietrella M."/>
            <person name="Zheng C."/>
            <person name="Alberti A."/>
            <person name="Anthony F."/>
            <person name="Aprea G."/>
            <person name="Aury J.M."/>
            <person name="Bento P."/>
            <person name="Bernard M."/>
            <person name="Bocs S."/>
            <person name="Campa C."/>
            <person name="Cenci A."/>
            <person name="Combes M.C."/>
            <person name="Crouzillat D."/>
            <person name="Da Silva C."/>
            <person name="Daddiego L."/>
            <person name="De Bellis F."/>
            <person name="Dussert S."/>
            <person name="Garsmeur O."/>
            <person name="Gayraud T."/>
            <person name="Guignon V."/>
            <person name="Jahn K."/>
            <person name="Jamilloux V."/>
            <person name="Joet T."/>
            <person name="Labadie K."/>
            <person name="Lan T."/>
            <person name="Leclercq J."/>
            <person name="Lepelley M."/>
            <person name="Leroy T."/>
            <person name="Li L.T."/>
            <person name="Librado P."/>
            <person name="Lopez L."/>
            <person name="Munoz A."/>
            <person name="Noel B."/>
            <person name="Pallavicini A."/>
            <person name="Perrotta G."/>
            <person name="Poncet V."/>
            <person name="Pot D."/>
            <person name="Priyono X."/>
            <person name="Rigoreau M."/>
            <person name="Rouard M."/>
            <person name="Rozas J."/>
            <person name="Tranchant-Dubreuil C."/>
            <person name="VanBuren R."/>
            <person name="Zhang Q."/>
            <person name="Andrade A.C."/>
            <person name="Argout X."/>
            <person name="Bertrand B."/>
            <person name="de Kochko A."/>
            <person name="Graziosi G."/>
            <person name="Henry R.J."/>
            <person name="Jayarama X."/>
            <person name="Ming R."/>
            <person name="Nagai C."/>
            <person name="Rounsley S."/>
            <person name="Sankoff D."/>
            <person name="Giuliano G."/>
            <person name="Albert V.A."/>
            <person name="Wincker P."/>
            <person name="Lashermes P."/>
        </authorList>
    </citation>
    <scope>NUCLEOTIDE SEQUENCE [LARGE SCALE GENOMIC DNA]</scope>
    <source>
        <strain evidence="15">cv. DH200-94</strain>
    </source>
</reference>
<dbReference type="InterPro" id="IPR013210">
    <property type="entry name" value="LRR_N_plant-typ"/>
</dbReference>
<evidence type="ECO:0000256" key="2">
    <source>
        <dbReference type="ARBA" id="ARBA00022614"/>
    </source>
</evidence>
<dbReference type="PANTHER" id="PTHR48060:SF21">
    <property type="entry name" value="L DOMAIN-LIKE PROTEIN"/>
    <property type="match status" value="1"/>
</dbReference>
<dbReference type="Gene3D" id="3.80.10.10">
    <property type="entry name" value="Ribonuclease Inhibitor"/>
    <property type="match status" value="1"/>
</dbReference>
<evidence type="ECO:0000256" key="7">
    <source>
        <dbReference type="ARBA" id="ARBA00022840"/>
    </source>
</evidence>
<dbReference type="SUPFAM" id="SSF52058">
    <property type="entry name" value="L domain-like"/>
    <property type="match status" value="1"/>
</dbReference>
<proteinExistence type="predicted"/>
<keyword evidence="7" id="KW-0067">ATP-binding</keyword>
<feature type="chain" id="PRO_5001658402" description="Leucine-rich repeat-containing N-terminal plant-type domain-containing protein" evidence="12">
    <location>
        <begin position="24"/>
        <end position="198"/>
    </location>
</feature>
<comment type="subcellular location">
    <subcellularLocation>
        <location evidence="1">Membrane</location>
        <topology evidence="1">Single-pass type I membrane protein</topology>
    </subcellularLocation>
</comment>
<evidence type="ECO:0000256" key="8">
    <source>
        <dbReference type="ARBA" id="ARBA00022989"/>
    </source>
</evidence>
<dbReference type="InterPro" id="IPR032675">
    <property type="entry name" value="LRR_dom_sf"/>
</dbReference>
<keyword evidence="4 12" id="KW-0732">Signal</keyword>
<dbReference type="OMA" id="NILTINW"/>
<protein>
    <recommendedName>
        <fullName evidence="13">Leucine-rich repeat-containing N-terminal plant-type domain-containing protein</fullName>
    </recommendedName>
</protein>
<gene>
    <name evidence="14" type="ORF">GSCOC_T00000925001</name>
</gene>
<dbReference type="Proteomes" id="UP000295252">
    <property type="component" value="Chromosome VII"/>
</dbReference>
<evidence type="ECO:0000256" key="5">
    <source>
        <dbReference type="ARBA" id="ARBA00022737"/>
    </source>
</evidence>
<keyword evidence="6" id="KW-0547">Nucleotide-binding</keyword>
<keyword evidence="2" id="KW-0433">Leucine-rich repeat</keyword>
<dbReference type="EMBL" id="HG739244">
    <property type="protein sequence ID" value="CDP17451.1"/>
    <property type="molecule type" value="Genomic_DNA"/>
</dbReference>
<dbReference type="PROSITE" id="PS51450">
    <property type="entry name" value="LRR"/>
    <property type="match status" value="1"/>
</dbReference>
<dbReference type="PANTHER" id="PTHR48060">
    <property type="entry name" value="DNA DAMAGE-REPAIR/TOLERATION PROTEIN DRT100"/>
    <property type="match status" value="1"/>
</dbReference>
<dbReference type="OrthoDB" id="1743210at2759"/>
<evidence type="ECO:0000256" key="1">
    <source>
        <dbReference type="ARBA" id="ARBA00004479"/>
    </source>
</evidence>
<feature type="non-terminal residue" evidence="14">
    <location>
        <position position="198"/>
    </location>
</feature>
<accession>A0A068V9V0</accession>
<evidence type="ECO:0000256" key="9">
    <source>
        <dbReference type="ARBA" id="ARBA00023136"/>
    </source>
</evidence>
<evidence type="ECO:0000256" key="6">
    <source>
        <dbReference type="ARBA" id="ARBA00022741"/>
    </source>
</evidence>
<evidence type="ECO:0000256" key="10">
    <source>
        <dbReference type="ARBA" id="ARBA00023170"/>
    </source>
</evidence>
<keyword evidence="3" id="KW-0812">Transmembrane</keyword>
<dbReference type="GO" id="GO:0016020">
    <property type="term" value="C:membrane"/>
    <property type="evidence" value="ECO:0007669"/>
    <property type="project" value="UniProtKB-SubCell"/>
</dbReference>
<dbReference type="InterPro" id="IPR053211">
    <property type="entry name" value="DNA_repair-toleration"/>
</dbReference>
<keyword evidence="10" id="KW-0675">Receptor</keyword>
<dbReference type="PhylomeDB" id="A0A068V9V0"/>
<evidence type="ECO:0000256" key="3">
    <source>
        <dbReference type="ARBA" id="ARBA00022692"/>
    </source>
</evidence>
<feature type="signal peptide" evidence="12">
    <location>
        <begin position="1"/>
        <end position="23"/>
    </location>
</feature>
<dbReference type="Pfam" id="PF00560">
    <property type="entry name" value="LRR_1"/>
    <property type="match status" value="3"/>
</dbReference>
<dbReference type="FunFam" id="3.80.10.10:FF:000101">
    <property type="entry name" value="LRR receptor-like serine/threonine-protein kinase ERECTA"/>
    <property type="match status" value="1"/>
</dbReference>